<gene>
    <name evidence="12" type="ORF">AB0C36_38505</name>
</gene>
<evidence type="ECO:0000256" key="2">
    <source>
        <dbReference type="ARBA" id="ARBA00004236"/>
    </source>
</evidence>
<name>A0ABV3DUE3_9ACTN</name>
<dbReference type="Proteomes" id="UP001551482">
    <property type="component" value="Unassembled WGS sequence"/>
</dbReference>
<dbReference type="RefSeq" id="WP_358363441.1">
    <property type="nucleotide sequence ID" value="NZ_JBEZFP010000171.1"/>
</dbReference>
<dbReference type="InterPro" id="IPR003594">
    <property type="entry name" value="HATPase_dom"/>
</dbReference>
<keyword evidence="7" id="KW-0902">Two-component regulatory system</keyword>
<dbReference type="SUPFAM" id="SSF52172">
    <property type="entry name" value="CheY-like"/>
    <property type="match status" value="1"/>
</dbReference>
<dbReference type="GO" id="GO:0005524">
    <property type="term" value="F:ATP binding"/>
    <property type="evidence" value="ECO:0007669"/>
    <property type="project" value="UniProtKB-KW"/>
</dbReference>
<evidence type="ECO:0000256" key="5">
    <source>
        <dbReference type="ARBA" id="ARBA00022679"/>
    </source>
</evidence>
<dbReference type="InterPro" id="IPR005467">
    <property type="entry name" value="His_kinase_dom"/>
</dbReference>
<keyword evidence="13" id="KW-1185">Reference proteome</keyword>
<evidence type="ECO:0000256" key="1">
    <source>
        <dbReference type="ARBA" id="ARBA00000085"/>
    </source>
</evidence>
<dbReference type="Pfam" id="PF02518">
    <property type="entry name" value="HATPase_c"/>
    <property type="match status" value="1"/>
</dbReference>
<keyword evidence="12" id="KW-0547">Nucleotide-binding</keyword>
<comment type="catalytic activity">
    <reaction evidence="1">
        <text>ATP + protein L-histidine = ADP + protein N-phospho-L-histidine.</text>
        <dbReference type="EC" id="2.7.13.3"/>
    </reaction>
</comment>
<comment type="caution">
    <text evidence="12">The sequence shown here is derived from an EMBL/GenBank/DDBJ whole genome shotgun (WGS) entry which is preliminary data.</text>
</comment>
<dbReference type="Gene3D" id="3.30.565.10">
    <property type="entry name" value="Histidine kinase-like ATPase, C-terminal domain"/>
    <property type="match status" value="1"/>
</dbReference>
<comment type="subcellular location">
    <subcellularLocation>
        <location evidence="2">Cell membrane</location>
    </subcellularLocation>
</comment>
<keyword evidence="9" id="KW-0175">Coiled coil</keyword>
<reference evidence="12 13" key="1">
    <citation type="submission" date="2024-06" db="EMBL/GenBank/DDBJ databases">
        <title>The Natural Products Discovery Center: Release of the First 8490 Sequenced Strains for Exploring Actinobacteria Biosynthetic Diversity.</title>
        <authorList>
            <person name="Kalkreuter E."/>
            <person name="Kautsar S.A."/>
            <person name="Yang D."/>
            <person name="Bader C.D."/>
            <person name="Teijaro C.N."/>
            <person name="Fluegel L."/>
            <person name="Davis C.M."/>
            <person name="Simpson J.R."/>
            <person name="Lauterbach L."/>
            <person name="Steele A.D."/>
            <person name="Gui C."/>
            <person name="Meng S."/>
            <person name="Li G."/>
            <person name="Viehrig K."/>
            <person name="Ye F."/>
            <person name="Su P."/>
            <person name="Kiefer A.F."/>
            <person name="Nichols A."/>
            <person name="Cepeda A.J."/>
            <person name="Yan W."/>
            <person name="Fan B."/>
            <person name="Jiang Y."/>
            <person name="Adhikari A."/>
            <person name="Zheng C.-J."/>
            <person name="Schuster L."/>
            <person name="Cowan T.M."/>
            <person name="Smanski M.J."/>
            <person name="Chevrette M.G."/>
            <person name="De Carvalho L.P.S."/>
            <person name="Shen B."/>
        </authorList>
    </citation>
    <scope>NUCLEOTIDE SEQUENCE [LARGE SCALE GENOMIC DNA]</scope>
    <source>
        <strain evidence="12 13">NPDC048946</strain>
    </source>
</reference>
<evidence type="ECO:0000313" key="12">
    <source>
        <dbReference type="EMBL" id="MEU8139379.1"/>
    </source>
</evidence>
<dbReference type="SUPFAM" id="SSF55874">
    <property type="entry name" value="ATPase domain of HSP90 chaperone/DNA topoisomerase II/histidine kinase"/>
    <property type="match status" value="1"/>
</dbReference>
<dbReference type="InterPro" id="IPR001789">
    <property type="entry name" value="Sig_transdc_resp-reg_receiver"/>
</dbReference>
<evidence type="ECO:0000256" key="4">
    <source>
        <dbReference type="ARBA" id="ARBA00022553"/>
    </source>
</evidence>
<feature type="modified residue" description="4-aspartylphosphate" evidence="8">
    <location>
        <position position="518"/>
    </location>
</feature>
<dbReference type="InterPro" id="IPR036890">
    <property type="entry name" value="HATPase_C_sf"/>
</dbReference>
<evidence type="ECO:0000256" key="6">
    <source>
        <dbReference type="ARBA" id="ARBA00022777"/>
    </source>
</evidence>
<dbReference type="SMART" id="SM00387">
    <property type="entry name" value="HATPase_c"/>
    <property type="match status" value="1"/>
</dbReference>
<dbReference type="PROSITE" id="PS50110">
    <property type="entry name" value="RESPONSE_REGULATORY"/>
    <property type="match status" value="1"/>
</dbReference>
<dbReference type="SMART" id="SM00448">
    <property type="entry name" value="REC"/>
    <property type="match status" value="1"/>
</dbReference>
<keyword evidence="12" id="KW-0067">ATP-binding</keyword>
<evidence type="ECO:0000256" key="8">
    <source>
        <dbReference type="PROSITE-ProRule" id="PRU00169"/>
    </source>
</evidence>
<dbReference type="EMBL" id="JBEZFP010000171">
    <property type="protein sequence ID" value="MEU8139379.1"/>
    <property type="molecule type" value="Genomic_DNA"/>
</dbReference>
<dbReference type="Gene3D" id="1.10.287.130">
    <property type="match status" value="1"/>
</dbReference>
<dbReference type="Gene3D" id="3.40.50.2300">
    <property type="match status" value="1"/>
</dbReference>
<evidence type="ECO:0000313" key="13">
    <source>
        <dbReference type="Proteomes" id="UP001551482"/>
    </source>
</evidence>
<dbReference type="CDD" id="cd00082">
    <property type="entry name" value="HisKA"/>
    <property type="match status" value="1"/>
</dbReference>
<feature type="domain" description="Response regulatory" evidence="11">
    <location>
        <begin position="469"/>
        <end position="584"/>
    </location>
</feature>
<dbReference type="InterPro" id="IPR003661">
    <property type="entry name" value="HisK_dim/P_dom"/>
</dbReference>
<organism evidence="12 13">
    <name type="scientific">Streptodolium elevatio</name>
    <dbReference type="NCBI Taxonomy" id="3157996"/>
    <lineage>
        <taxon>Bacteria</taxon>
        <taxon>Bacillati</taxon>
        <taxon>Actinomycetota</taxon>
        <taxon>Actinomycetes</taxon>
        <taxon>Kitasatosporales</taxon>
        <taxon>Streptomycetaceae</taxon>
        <taxon>Streptodolium</taxon>
    </lineage>
</organism>
<feature type="domain" description="Histidine kinase" evidence="10">
    <location>
        <begin position="238"/>
        <end position="457"/>
    </location>
</feature>
<dbReference type="Pfam" id="PF00072">
    <property type="entry name" value="Response_reg"/>
    <property type="match status" value="1"/>
</dbReference>
<dbReference type="InterPro" id="IPR036097">
    <property type="entry name" value="HisK_dim/P_sf"/>
</dbReference>
<dbReference type="PANTHER" id="PTHR43047">
    <property type="entry name" value="TWO-COMPONENT HISTIDINE PROTEIN KINASE"/>
    <property type="match status" value="1"/>
</dbReference>
<accession>A0ABV3DUE3</accession>
<dbReference type="EC" id="2.7.13.3" evidence="3"/>
<dbReference type="InterPro" id="IPR011006">
    <property type="entry name" value="CheY-like_superfamily"/>
</dbReference>
<evidence type="ECO:0000256" key="3">
    <source>
        <dbReference type="ARBA" id="ARBA00012438"/>
    </source>
</evidence>
<dbReference type="PANTHER" id="PTHR43047:SF72">
    <property type="entry name" value="OSMOSENSING HISTIDINE PROTEIN KINASE SLN1"/>
    <property type="match status" value="1"/>
</dbReference>
<dbReference type="PRINTS" id="PR00344">
    <property type="entry name" value="BCTRLSENSOR"/>
</dbReference>
<dbReference type="SUPFAM" id="SSF47384">
    <property type="entry name" value="Homodimeric domain of signal transducing histidine kinase"/>
    <property type="match status" value="1"/>
</dbReference>
<dbReference type="InterPro" id="IPR004358">
    <property type="entry name" value="Sig_transdc_His_kin-like_C"/>
</dbReference>
<keyword evidence="5" id="KW-0808">Transferase</keyword>
<feature type="coiled-coil region" evidence="9">
    <location>
        <begin position="155"/>
        <end position="221"/>
    </location>
</feature>
<sequence length="591" mass="63922">MPERDDGGVRGALLVADIADEQDVFALRRYAKAAAEAAGMGRLDPVRLATALSELGRDLLGPTPLTAVFDVPEKDPDTLRVELIWRDDREPTPESHRAVTRLLGDANPRLVRAGDGRGGRVLLDCPLPPGDGVALRRRRIRDALAAAAGAAAGLAEGLRAQTRDLMAALEESNAQREELERLNRELEDTNKGVMALYTELSQELEETNRGVVALYAELEEKSRLLREAGESKMRFWSTISHELRTPINAVIGLSRLVLSPDSDPLTKEQHRQVSLVATAGTTLLVLVDELLDMAKAEAGRLQPHITRVDLAATCAQLRGVLVGTGDPGDVALVLPERTTPRYVDTDEVMLIRILRNLLSNALKFTVRGEVRLDVAVLSGQGVQITVTDTGIGIPADELDRVFEEFHQVPGPLQRVRPGTGLGLAYARRLTEALGGTLTLHSTLGEGTRACLSLPFALEDDDGLVRPLAGIVVVDDDPVFHEVFKPLMHAVAERVVELTRGADVVDVVRRERPTGVVLDLQMPDTDGYAVLAELAADDELRDIPVVVLTASDPAEQNLGRLRHARGVLSKHGVSARRIVEILGAGSREGGLT</sequence>
<evidence type="ECO:0000256" key="9">
    <source>
        <dbReference type="SAM" id="Coils"/>
    </source>
</evidence>
<evidence type="ECO:0000259" key="10">
    <source>
        <dbReference type="PROSITE" id="PS50109"/>
    </source>
</evidence>
<protein>
    <recommendedName>
        <fullName evidence="3">histidine kinase</fullName>
        <ecNumber evidence="3">2.7.13.3</ecNumber>
    </recommendedName>
</protein>
<evidence type="ECO:0000259" key="11">
    <source>
        <dbReference type="PROSITE" id="PS50110"/>
    </source>
</evidence>
<dbReference type="PROSITE" id="PS50109">
    <property type="entry name" value="HIS_KIN"/>
    <property type="match status" value="1"/>
</dbReference>
<proteinExistence type="predicted"/>
<dbReference type="SMART" id="SM00388">
    <property type="entry name" value="HisKA"/>
    <property type="match status" value="1"/>
</dbReference>
<evidence type="ECO:0000256" key="7">
    <source>
        <dbReference type="ARBA" id="ARBA00023012"/>
    </source>
</evidence>
<keyword evidence="4 8" id="KW-0597">Phosphoprotein</keyword>
<dbReference type="CDD" id="cd16922">
    <property type="entry name" value="HATPase_EvgS-ArcB-TorS-like"/>
    <property type="match status" value="1"/>
</dbReference>
<keyword evidence="6" id="KW-0418">Kinase</keyword>
<dbReference type="Pfam" id="PF00512">
    <property type="entry name" value="HisKA"/>
    <property type="match status" value="1"/>
</dbReference>